<organism evidence="1">
    <name type="scientific">Sigmofec virus UA08Rod_5645</name>
    <dbReference type="NCBI Taxonomy" id="2929433"/>
    <lineage>
        <taxon>Viruses</taxon>
        <taxon>Monodnaviria</taxon>
        <taxon>Sangervirae</taxon>
        <taxon>Phixviricota</taxon>
        <taxon>Malgrandaviricetes</taxon>
        <taxon>Petitvirales</taxon>
        <taxon>Microviridae</taxon>
    </lineage>
</organism>
<protein>
    <submittedName>
        <fullName evidence="1">Uncharacterized protein</fullName>
    </submittedName>
</protein>
<name>A0A976N220_9VIRU</name>
<accession>A0A976N220</accession>
<proteinExistence type="predicted"/>
<dbReference type="EMBL" id="OM869538">
    <property type="protein sequence ID" value="UPW41058.1"/>
    <property type="molecule type" value="Genomic_DNA"/>
</dbReference>
<evidence type="ECO:0000313" key="1">
    <source>
        <dbReference type="EMBL" id="UPW41058.1"/>
    </source>
</evidence>
<sequence>MSCDDCFFFVEQICQSPHDDLCEDFSAFSDFARSSLEECDVL</sequence>
<reference evidence="1" key="1">
    <citation type="submission" date="2022-02" db="EMBL/GenBank/DDBJ databases">
        <title>Towards deciphering the DNA virus diversity associated with rodent species in the families Cricetidae and Heteromyidae.</title>
        <authorList>
            <person name="Lund M."/>
            <person name="Larsen B.B."/>
            <person name="Gryseels S."/>
            <person name="Kraberger S."/>
            <person name="Rowsey D.M."/>
            <person name="Steger L."/>
            <person name="Yule K.M."/>
            <person name="Upham N.S."/>
            <person name="Worobey M."/>
            <person name="Van Doorslaer K."/>
            <person name="Varsani A."/>
        </authorList>
    </citation>
    <scope>NUCLEOTIDE SEQUENCE</scope>
    <source>
        <strain evidence="1">UA08Rod_5645</strain>
    </source>
</reference>